<reference evidence="3" key="1">
    <citation type="journal article" date="2014" name="Genome Biol. Evol.">
        <title>Pangenome evidence for extensive interdomain horizontal transfer affecting lineage core and shell genes in uncultured planktonic thaumarchaeota and euryarchaeota.</title>
        <authorList>
            <person name="Deschamps P."/>
            <person name="Zivanovic Y."/>
            <person name="Moreira D."/>
            <person name="Rodriguez-Valera F."/>
            <person name="Lopez-Garcia P."/>
        </authorList>
    </citation>
    <scope>NUCLEOTIDE SEQUENCE</scope>
</reference>
<dbReference type="InterPro" id="IPR029058">
    <property type="entry name" value="AB_hydrolase_fold"/>
</dbReference>
<dbReference type="InterPro" id="IPR000073">
    <property type="entry name" value="AB_hydrolase_1"/>
</dbReference>
<dbReference type="PRINTS" id="PR00412">
    <property type="entry name" value="EPOXHYDRLASE"/>
</dbReference>
<dbReference type="InterPro" id="IPR000639">
    <property type="entry name" value="Epox_hydrolase-like"/>
</dbReference>
<dbReference type="GO" id="GO:0016787">
    <property type="term" value="F:hydrolase activity"/>
    <property type="evidence" value="ECO:0007669"/>
    <property type="project" value="UniProtKB-KW"/>
</dbReference>
<organism evidence="3">
    <name type="scientific">uncultured marine group II/III euryarchaeote KM3_14_C07</name>
    <dbReference type="NCBI Taxonomy" id="1457888"/>
    <lineage>
        <taxon>Archaea</taxon>
        <taxon>Methanobacteriati</taxon>
        <taxon>Methanobacteriota</taxon>
        <taxon>environmental samples</taxon>
    </lineage>
</organism>
<evidence type="ECO:0000313" key="3">
    <source>
        <dbReference type="EMBL" id="AIF01702.1"/>
    </source>
</evidence>
<sequence length="324" mass="35797">MKQRAVGLIVALVTLFVSSGAVANVTVRDWRGASLSVEEGSVDSGGVRVVYHSAGEGPLVIFVHSITGPWFDWRHQMVALSGQYRVVAMSTRGTDKSDKPEGVEHYTMSKISGDIEAIIKHFGEERAILIGQDSGGFYAWHFAMTHPERTSHFISVGTVHPAGLLRELIDNEAQQEASMFQRGMQENPNAGEEFGARMRSSPARSDDSAELAELRAAAYERLYPESVVNFYKANWPRPPFATDTKGFGFRMGEFPLVEAPTLLIYGEESGPFKPETLNDMWRWVQGSLTVDILPGVGHGPHTQVPEVVTPRIIEWLNRNVEGAQ</sequence>
<proteinExistence type="predicted"/>
<evidence type="ECO:0000259" key="2">
    <source>
        <dbReference type="Pfam" id="PF00561"/>
    </source>
</evidence>
<dbReference type="PANTHER" id="PTHR43329">
    <property type="entry name" value="EPOXIDE HYDROLASE"/>
    <property type="match status" value="1"/>
</dbReference>
<dbReference type="SUPFAM" id="SSF53474">
    <property type="entry name" value="alpha/beta-Hydrolases"/>
    <property type="match status" value="1"/>
</dbReference>
<keyword evidence="1 3" id="KW-0378">Hydrolase</keyword>
<evidence type="ECO:0000256" key="1">
    <source>
        <dbReference type="ARBA" id="ARBA00022801"/>
    </source>
</evidence>
<dbReference type="Pfam" id="PF00561">
    <property type="entry name" value="Abhydrolase_1"/>
    <property type="match status" value="1"/>
</dbReference>
<dbReference type="Gene3D" id="3.40.50.1820">
    <property type="entry name" value="alpha/beta hydrolase"/>
    <property type="match status" value="1"/>
</dbReference>
<dbReference type="EMBL" id="KF900628">
    <property type="protein sequence ID" value="AIF01702.1"/>
    <property type="molecule type" value="Genomic_DNA"/>
</dbReference>
<dbReference type="AlphaFoldDB" id="A0A075GIC2"/>
<name>A0A075GIC2_9EURY</name>
<feature type="domain" description="AB hydrolase-1" evidence="2">
    <location>
        <begin position="58"/>
        <end position="298"/>
    </location>
</feature>
<protein>
    <submittedName>
        <fullName evidence="3">Alpha/beta hydrolase fold containing protein</fullName>
    </submittedName>
</protein>
<accession>A0A075GIC2</accession>